<keyword evidence="7 19" id="KW-1003">Cell membrane</keyword>
<dbReference type="InterPro" id="IPR008690">
    <property type="entry name" value="MtrB_MeTrfase"/>
</dbReference>
<keyword evidence="8 19" id="KW-0554">One-carbon metabolism</keyword>
<evidence type="ECO:0000256" key="1">
    <source>
        <dbReference type="ARBA" id="ARBA00002533"/>
    </source>
</evidence>
<dbReference type="NCBIfam" id="NF002129">
    <property type="entry name" value="PRK00965.1"/>
    <property type="match status" value="1"/>
</dbReference>
<dbReference type="NCBIfam" id="TIGR04166">
    <property type="entry name" value="methano_MtrB"/>
    <property type="match status" value="1"/>
</dbReference>
<comment type="pathway">
    <text evidence="3 19">One-carbon metabolism; methanogenesis from CO(2); methyl-coenzyme M from 5,10-methylene-5,6,7,8-tetrahydromethanopterin: step 2/2.</text>
</comment>
<comment type="catalytic activity">
    <reaction evidence="17 19">
        <text>5-methyl-5,6,7,8-tetrahydromethanopterin + coenzyme M + 2 Na(+)(in) = 5,6,7,8-tetrahydromethanopterin + methyl-coenzyme M + 2 Na(+)(out)</text>
        <dbReference type="Rhea" id="RHEA:53492"/>
        <dbReference type="ChEBI" id="CHEBI:29101"/>
        <dbReference type="ChEBI" id="CHEBI:58103"/>
        <dbReference type="ChEBI" id="CHEBI:58116"/>
        <dbReference type="ChEBI" id="CHEBI:58286"/>
        <dbReference type="ChEBI" id="CHEBI:58319"/>
        <dbReference type="EC" id="7.2.1.4"/>
    </reaction>
</comment>
<dbReference type="STRING" id="880724.Metig_1241"/>
<proteinExistence type="inferred from homology"/>
<dbReference type="GeneID" id="10644104"/>
<evidence type="ECO:0000256" key="7">
    <source>
        <dbReference type="ARBA" id="ARBA00022475"/>
    </source>
</evidence>
<evidence type="ECO:0000256" key="4">
    <source>
        <dbReference type="ARBA" id="ARBA00010027"/>
    </source>
</evidence>
<evidence type="ECO:0000256" key="5">
    <source>
        <dbReference type="ARBA" id="ARBA00011616"/>
    </source>
</evidence>
<dbReference type="HAMAP" id="MF_01094">
    <property type="entry name" value="MtrB"/>
    <property type="match status" value="1"/>
</dbReference>
<evidence type="ECO:0000256" key="14">
    <source>
        <dbReference type="ARBA" id="ARBA00022994"/>
    </source>
</evidence>
<dbReference type="RefSeq" id="WP_013799377.1">
    <property type="nucleotide sequence ID" value="NC_015562.1"/>
</dbReference>
<dbReference type="UniPathway" id="UPA00640">
    <property type="reaction ID" value="UER00698"/>
</dbReference>
<protein>
    <recommendedName>
        <fullName evidence="6 19">Tetrahydromethanopterin S-methyltransferase subunit B</fullName>
        <ecNumber evidence="18 19">7.2.1.4</ecNumber>
    </recommendedName>
    <alternativeName>
        <fullName evidence="16 19">N5-methyltetrahydromethanopterin--coenzyme M methyltransferase subunit B</fullName>
    </alternativeName>
</protein>
<sequence length="108" mass="12097">MEVVKICPEIDVVMEVNSGLVAEMRKDVLVVDLTHVEEEVKKLERLATALKNSLDPRNPPLNTFDNRDGVYKISGLFKGMFFGFWITLAILVLVVILVIKTNLSLIGL</sequence>
<dbReference type="Proteomes" id="UP000009227">
    <property type="component" value="Chromosome"/>
</dbReference>
<keyword evidence="14 19" id="KW-0484">Methanogenesis</keyword>
<keyword evidence="11 19" id="KW-0812">Transmembrane</keyword>
<evidence type="ECO:0000256" key="18">
    <source>
        <dbReference type="ARBA" id="ARBA00044970"/>
    </source>
</evidence>
<feature type="transmembrane region" description="Helical" evidence="19">
    <location>
        <begin position="81"/>
        <end position="99"/>
    </location>
</feature>
<organism evidence="21">
    <name type="scientific">Methanotorris igneus (strain DSM 5666 / JCM 11834 / Kol 5)</name>
    <dbReference type="NCBI Taxonomy" id="880724"/>
    <lineage>
        <taxon>Archaea</taxon>
        <taxon>Methanobacteriati</taxon>
        <taxon>Methanobacteriota</taxon>
        <taxon>Methanomada group</taxon>
        <taxon>Methanococci</taxon>
        <taxon>Methanococcales</taxon>
        <taxon>Methanocaldococcaceae</taxon>
        <taxon>Methanotorris</taxon>
    </lineage>
</organism>
<dbReference type="GO" id="GO:0005886">
    <property type="term" value="C:plasma membrane"/>
    <property type="evidence" value="ECO:0007669"/>
    <property type="project" value="UniProtKB-SubCell"/>
</dbReference>
<dbReference type="GO" id="GO:0019386">
    <property type="term" value="P:methanogenesis, from carbon dioxide"/>
    <property type="evidence" value="ECO:0007669"/>
    <property type="project" value="UniProtKB-UniRule"/>
</dbReference>
<dbReference type="KEGG" id="mig:Metig_1241"/>
<dbReference type="HOGENOM" id="CLU_171544_0_0_2"/>
<keyword evidence="9 19" id="KW-0489">Methyltransferase</keyword>
<evidence type="ECO:0000256" key="3">
    <source>
        <dbReference type="ARBA" id="ARBA00004839"/>
    </source>
</evidence>
<dbReference type="Pfam" id="PF05440">
    <property type="entry name" value="MtrB"/>
    <property type="match status" value="1"/>
</dbReference>
<dbReference type="PIRSF" id="PIRSF005518">
    <property type="entry name" value="MtrB"/>
    <property type="match status" value="1"/>
</dbReference>
<dbReference type="EMBL" id="CP002737">
    <property type="protein sequence ID" value="AEF96778.1"/>
    <property type="molecule type" value="Genomic_DNA"/>
</dbReference>
<evidence type="ECO:0000256" key="11">
    <source>
        <dbReference type="ARBA" id="ARBA00022692"/>
    </source>
</evidence>
<evidence type="ECO:0000256" key="10">
    <source>
        <dbReference type="ARBA" id="ARBA00022679"/>
    </source>
</evidence>
<dbReference type="GO" id="GO:0030269">
    <property type="term" value="F:tetrahydromethanopterin S-methyltransferase activity"/>
    <property type="evidence" value="ECO:0007669"/>
    <property type="project" value="UniProtKB-UniRule"/>
</dbReference>
<comment type="subunit">
    <text evidence="5 19">The complex is composed of 8 subunits; MtrA, MtrB, MtrC, MtrD, MtrE, MtrF, MtrG and MtrH.</text>
</comment>
<accession>F6BEA1</accession>
<comment type="similarity">
    <text evidence="4 19">Belongs to the MtrB family.</text>
</comment>
<name>F6BEA1_METIK</name>
<evidence type="ECO:0000256" key="13">
    <source>
        <dbReference type="ARBA" id="ARBA00022989"/>
    </source>
</evidence>
<dbReference type="GO" id="GO:0006730">
    <property type="term" value="P:one-carbon metabolic process"/>
    <property type="evidence" value="ECO:0007669"/>
    <property type="project" value="UniProtKB-UniRule"/>
</dbReference>
<dbReference type="OrthoDB" id="114034at2157"/>
<dbReference type="AlphaFoldDB" id="F6BEA1"/>
<reference evidence="20 21" key="1">
    <citation type="submission" date="2011-05" db="EMBL/GenBank/DDBJ databases">
        <title>Complete sequence of Methanotorris igneus Kol 5.</title>
        <authorList>
            <consortium name="US DOE Joint Genome Institute"/>
            <person name="Lucas S."/>
            <person name="Han J."/>
            <person name="Lapidus A."/>
            <person name="Cheng J.-F."/>
            <person name="Goodwin L."/>
            <person name="Pitluck S."/>
            <person name="Peters L."/>
            <person name="Mikhailova N."/>
            <person name="Chertkov O."/>
            <person name="Han C."/>
            <person name="Tapia R."/>
            <person name="Land M."/>
            <person name="Hauser L."/>
            <person name="Kyrpides N."/>
            <person name="Ivanova N."/>
            <person name="Pagani I."/>
            <person name="Sieprawska-Lupa M."/>
            <person name="Whitman W."/>
            <person name="Woyke T."/>
        </authorList>
    </citation>
    <scope>NUCLEOTIDE SEQUENCE [LARGE SCALE GENOMIC DNA]</scope>
    <source>
        <strain evidence="21">DSM 5666 / JCM 11834 / Kol 5</strain>
    </source>
</reference>
<comment type="subcellular location">
    <subcellularLocation>
        <location evidence="2 19">Cell membrane</location>
        <topology evidence="2 19">Single-pass membrane protein</topology>
    </subcellularLocation>
</comment>
<evidence type="ECO:0000313" key="21">
    <source>
        <dbReference type="Proteomes" id="UP000009227"/>
    </source>
</evidence>
<gene>
    <name evidence="19" type="primary">mtrB</name>
    <name evidence="20" type="ordered locus">Metig_1241</name>
</gene>
<evidence type="ECO:0000256" key="15">
    <source>
        <dbReference type="ARBA" id="ARBA00023136"/>
    </source>
</evidence>
<dbReference type="GO" id="GO:0032259">
    <property type="term" value="P:methylation"/>
    <property type="evidence" value="ECO:0007669"/>
    <property type="project" value="UniProtKB-KW"/>
</dbReference>
<evidence type="ECO:0000256" key="19">
    <source>
        <dbReference type="HAMAP-Rule" id="MF_01094"/>
    </source>
</evidence>
<keyword evidence="12 19" id="KW-1278">Translocase</keyword>
<evidence type="ECO:0000313" key="20">
    <source>
        <dbReference type="EMBL" id="AEF96778.1"/>
    </source>
</evidence>
<dbReference type="EC" id="7.2.1.4" evidence="18 19"/>
<evidence type="ECO:0000256" key="2">
    <source>
        <dbReference type="ARBA" id="ARBA00004162"/>
    </source>
</evidence>
<evidence type="ECO:0000256" key="9">
    <source>
        <dbReference type="ARBA" id="ARBA00022603"/>
    </source>
</evidence>
<keyword evidence="15 19" id="KW-0472">Membrane</keyword>
<keyword evidence="13 19" id="KW-1133">Transmembrane helix</keyword>
<keyword evidence="10 19" id="KW-0808">Transferase</keyword>
<comment type="function">
    <text evidence="1 19">Part of a complex that catalyzes the formation of methyl-coenzyme M and tetrahydromethanopterin from coenzyme M and methyl-tetrahydromethanopterin. This is an energy-conserving, sodium-ion translocating step.</text>
</comment>
<evidence type="ECO:0000256" key="12">
    <source>
        <dbReference type="ARBA" id="ARBA00022967"/>
    </source>
</evidence>
<evidence type="ECO:0000256" key="6">
    <source>
        <dbReference type="ARBA" id="ARBA00015127"/>
    </source>
</evidence>
<evidence type="ECO:0000256" key="16">
    <source>
        <dbReference type="ARBA" id="ARBA00029818"/>
    </source>
</evidence>
<evidence type="ECO:0000256" key="8">
    <source>
        <dbReference type="ARBA" id="ARBA00022563"/>
    </source>
</evidence>
<keyword evidence="21" id="KW-1185">Reference proteome</keyword>
<evidence type="ECO:0000256" key="17">
    <source>
        <dbReference type="ARBA" id="ARBA00044880"/>
    </source>
</evidence>